<protein>
    <submittedName>
        <fullName evidence="1">Uncharacterized protein</fullName>
    </submittedName>
</protein>
<name>A0A401GPN5_9APHY</name>
<dbReference type="AlphaFoldDB" id="A0A401GPN5"/>
<keyword evidence="2" id="KW-1185">Reference proteome</keyword>
<dbReference type="InParanoid" id="A0A401GPN5"/>
<evidence type="ECO:0000313" key="1">
    <source>
        <dbReference type="EMBL" id="GBE84183.1"/>
    </source>
</evidence>
<sequence length="49" mass="5532">MGSKIAKRPPKYRTSGTVLEIVGVWPGPLKRALSRVESAPYEEQVSWLY</sequence>
<proteinExistence type="predicted"/>
<dbReference type="RefSeq" id="XP_027615096.1">
    <property type="nucleotide sequence ID" value="XM_027759295.1"/>
</dbReference>
<dbReference type="GeneID" id="38781100"/>
<dbReference type="EMBL" id="BFAD01000006">
    <property type="protein sequence ID" value="GBE84183.1"/>
    <property type="molecule type" value="Genomic_DNA"/>
</dbReference>
<reference evidence="1 2" key="1">
    <citation type="journal article" date="2018" name="Sci. Rep.">
        <title>Genome sequence of the cauliflower mushroom Sparassis crispa (Hanabiratake) and its association with beneficial usage.</title>
        <authorList>
            <person name="Kiyama R."/>
            <person name="Furutani Y."/>
            <person name="Kawaguchi K."/>
            <person name="Nakanishi T."/>
        </authorList>
    </citation>
    <scope>NUCLEOTIDE SEQUENCE [LARGE SCALE GENOMIC DNA]</scope>
</reference>
<comment type="caution">
    <text evidence="1">The sequence shown here is derived from an EMBL/GenBank/DDBJ whole genome shotgun (WGS) entry which is preliminary data.</text>
</comment>
<gene>
    <name evidence="1" type="ORF">SCP_0601610</name>
</gene>
<dbReference type="Proteomes" id="UP000287166">
    <property type="component" value="Unassembled WGS sequence"/>
</dbReference>
<evidence type="ECO:0000313" key="2">
    <source>
        <dbReference type="Proteomes" id="UP000287166"/>
    </source>
</evidence>
<accession>A0A401GPN5</accession>
<organism evidence="1 2">
    <name type="scientific">Sparassis crispa</name>
    <dbReference type="NCBI Taxonomy" id="139825"/>
    <lineage>
        <taxon>Eukaryota</taxon>
        <taxon>Fungi</taxon>
        <taxon>Dikarya</taxon>
        <taxon>Basidiomycota</taxon>
        <taxon>Agaricomycotina</taxon>
        <taxon>Agaricomycetes</taxon>
        <taxon>Polyporales</taxon>
        <taxon>Sparassidaceae</taxon>
        <taxon>Sparassis</taxon>
    </lineage>
</organism>